<sequence>MGTEMVEQNECGGPKVDPGATEQLTVVAQEINRGLDQLWTNIGMLCTIKEFLDESYNREFGPSCCSCHYRRKVPEDTPTEEEGILKRLGKFIKGLSS</sequence>
<proteinExistence type="predicted"/>
<keyword evidence="2" id="KW-1185">Reference proteome</keyword>
<protein>
    <submittedName>
        <fullName evidence="1">Uncharacterized protein</fullName>
    </submittedName>
</protein>
<organism evidence="1 2">
    <name type="scientific">Bodo saltans</name>
    <name type="common">Flagellated protozoan</name>
    <dbReference type="NCBI Taxonomy" id="75058"/>
    <lineage>
        <taxon>Eukaryota</taxon>
        <taxon>Discoba</taxon>
        <taxon>Euglenozoa</taxon>
        <taxon>Kinetoplastea</taxon>
        <taxon>Metakinetoplastina</taxon>
        <taxon>Eubodonida</taxon>
        <taxon>Bodonidae</taxon>
        <taxon>Bodo</taxon>
    </lineage>
</organism>
<dbReference type="VEuPathDB" id="TriTrypDB:BSAL_69655"/>
<name>A0A0S4IRI8_BODSA</name>
<accession>A0A0S4IRI8</accession>
<dbReference type="Proteomes" id="UP000051952">
    <property type="component" value="Unassembled WGS sequence"/>
</dbReference>
<dbReference type="EMBL" id="CYKH01000496">
    <property type="protein sequence ID" value="CUG02295.1"/>
    <property type="molecule type" value="Genomic_DNA"/>
</dbReference>
<reference evidence="2" key="1">
    <citation type="submission" date="2015-09" db="EMBL/GenBank/DDBJ databases">
        <authorList>
            <consortium name="Pathogen Informatics"/>
        </authorList>
    </citation>
    <scope>NUCLEOTIDE SEQUENCE [LARGE SCALE GENOMIC DNA]</scope>
    <source>
        <strain evidence="2">Lake Konstanz</strain>
    </source>
</reference>
<gene>
    <name evidence="1" type="ORF">BSAL_69655</name>
</gene>
<evidence type="ECO:0000313" key="1">
    <source>
        <dbReference type="EMBL" id="CUG02295.1"/>
    </source>
</evidence>
<dbReference type="AlphaFoldDB" id="A0A0S4IRI8"/>
<evidence type="ECO:0000313" key="2">
    <source>
        <dbReference type="Proteomes" id="UP000051952"/>
    </source>
</evidence>